<dbReference type="Gene3D" id="3.40.50.300">
    <property type="entry name" value="P-loop containing nucleotide triphosphate hydrolases"/>
    <property type="match status" value="1"/>
</dbReference>
<dbReference type="FunFam" id="3.40.50.300:FF:003492">
    <property type="entry name" value="AGAP012735-PA"/>
    <property type="match status" value="1"/>
</dbReference>
<dbReference type="GO" id="GO:0005524">
    <property type="term" value="F:ATP binding"/>
    <property type="evidence" value="ECO:0007669"/>
    <property type="project" value="UniProtKB-KW"/>
</dbReference>
<dbReference type="AlphaFoldDB" id="A0A3M7SI87"/>
<organism evidence="4 5">
    <name type="scientific">Brachionus plicatilis</name>
    <name type="common">Marine rotifer</name>
    <name type="synonym">Brachionus muelleri</name>
    <dbReference type="NCBI Taxonomy" id="10195"/>
    <lineage>
        <taxon>Eukaryota</taxon>
        <taxon>Metazoa</taxon>
        <taxon>Spiralia</taxon>
        <taxon>Gnathifera</taxon>
        <taxon>Rotifera</taxon>
        <taxon>Eurotatoria</taxon>
        <taxon>Monogononta</taxon>
        <taxon>Pseudotrocha</taxon>
        <taxon>Ploima</taxon>
        <taxon>Brachionidae</taxon>
        <taxon>Brachionus</taxon>
    </lineage>
</organism>
<dbReference type="EC" id="3.6.1.3" evidence="4"/>
<dbReference type="InterPro" id="IPR027417">
    <property type="entry name" value="P-loop_NTPase"/>
</dbReference>
<dbReference type="GO" id="GO:0016020">
    <property type="term" value="C:membrane"/>
    <property type="evidence" value="ECO:0007669"/>
    <property type="project" value="TreeGrafter"/>
</dbReference>
<comment type="caution">
    <text evidence="4">The sequence shown here is derived from an EMBL/GenBank/DDBJ whole genome shotgun (WGS) entry which is preliminary data.</text>
</comment>
<dbReference type="OrthoDB" id="6500128at2759"/>
<feature type="domain" description="ABC transporter" evidence="3">
    <location>
        <begin position="3"/>
        <end position="37"/>
    </location>
</feature>
<evidence type="ECO:0000313" key="4">
    <source>
        <dbReference type="EMBL" id="RNA35300.1"/>
    </source>
</evidence>
<dbReference type="STRING" id="10195.A0A3M7SI87"/>
<keyword evidence="5" id="KW-1185">Reference proteome</keyword>
<proteinExistence type="predicted"/>
<dbReference type="GO" id="GO:0016887">
    <property type="term" value="F:ATP hydrolysis activity"/>
    <property type="evidence" value="ECO:0007669"/>
    <property type="project" value="InterPro"/>
</dbReference>
<dbReference type="EC" id="3.6.1.15" evidence="4"/>
<evidence type="ECO:0000256" key="1">
    <source>
        <dbReference type="ARBA" id="ARBA00022741"/>
    </source>
</evidence>
<name>A0A3M7SI87_BRAPC</name>
<keyword evidence="1" id="KW-0547">Nucleotide-binding</keyword>
<accession>A0A3M7SI87</accession>
<evidence type="ECO:0000256" key="2">
    <source>
        <dbReference type="ARBA" id="ARBA00022840"/>
    </source>
</evidence>
<dbReference type="GO" id="GO:0042626">
    <property type="term" value="F:ATPase-coupled transmembrane transporter activity"/>
    <property type="evidence" value="ECO:0007669"/>
    <property type="project" value="TreeGrafter"/>
</dbReference>
<dbReference type="InterPro" id="IPR003439">
    <property type="entry name" value="ABC_transporter-like_ATP-bd"/>
</dbReference>
<evidence type="ECO:0000259" key="3">
    <source>
        <dbReference type="Pfam" id="PF00005"/>
    </source>
</evidence>
<dbReference type="PANTHER" id="PTHR24223">
    <property type="entry name" value="ATP-BINDING CASSETTE SUB-FAMILY C"/>
    <property type="match status" value="1"/>
</dbReference>
<keyword evidence="4" id="KW-0378">Hydrolase</keyword>
<dbReference type="EMBL" id="REGN01001343">
    <property type="protein sequence ID" value="RNA35300.1"/>
    <property type="molecule type" value="Genomic_DNA"/>
</dbReference>
<dbReference type="Pfam" id="PF00005">
    <property type="entry name" value="ABC_tran"/>
    <property type="match status" value="1"/>
</dbReference>
<dbReference type="InterPro" id="IPR050173">
    <property type="entry name" value="ABC_transporter_C-like"/>
</dbReference>
<sequence>MIEERGKNLSSGEKQLICLIRAILANRKIICIDEATAQVDFETDSLIQNAIRSKFKDTTVLTIAHRIQTIFDYDRILVMDSGKVAEFDTVQNLINNKNSLFFSLHKIFALKLVVKYQE</sequence>
<keyword evidence="2" id="KW-0067">ATP-binding</keyword>
<dbReference type="SUPFAM" id="SSF52540">
    <property type="entry name" value="P-loop containing nucleoside triphosphate hydrolases"/>
    <property type="match status" value="1"/>
</dbReference>
<dbReference type="Proteomes" id="UP000276133">
    <property type="component" value="Unassembled WGS sequence"/>
</dbReference>
<gene>
    <name evidence="4" type="ORF">BpHYR1_045990</name>
</gene>
<reference evidence="4 5" key="1">
    <citation type="journal article" date="2018" name="Sci. Rep.">
        <title>Genomic signatures of local adaptation to the degree of environmental predictability in rotifers.</title>
        <authorList>
            <person name="Franch-Gras L."/>
            <person name="Hahn C."/>
            <person name="Garcia-Roger E.M."/>
            <person name="Carmona M.J."/>
            <person name="Serra M."/>
            <person name="Gomez A."/>
        </authorList>
    </citation>
    <scope>NUCLEOTIDE SEQUENCE [LARGE SCALE GENOMIC DNA]</scope>
    <source>
        <strain evidence="4">HYR1</strain>
    </source>
</reference>
<protein>
    <submittedName>
        <fullName evidence="4">Vacuolar multi-drug resistance ABC transporter</fullName>
        <ecNumber evidence="4">3.6.1.15</ecNumber>
        <ecNumber evidence="4">3.6.1.3</ecNumber>
    </submittedName>
</protein>
<evidence type="ECO:0000313" key="5">
    <source>
        <dbReference type="Proteomes" id="UP000276133"/>
    </source>
</evidence>